<evidence type="ECO:0000259" key="13">
    <source>
        <dbReference type="SMART" id="SM00965"/>
    </source>
</evidence>
<feature type="signal peptide" evidence="12">
    <location>
        <begin position="1"/>
        <end position="19"/>
    </location>
</feature>
<dbReference type="Pfam" id="PF00593">
    <property type="entry name" value="TonB_dep_Rec_b-barrel"/>
    <property type="match status" value="1"/>
</dbReference>
<evidence type="ECO:0000256" key="12">
    <source>
        <dbReference type="SAM" id="SignalP"/>
    </source>
</evidence>
<keyword evidence="14" id="KW-0675">Receptor</keyword>
<proteinExistence type="inferred from homology"/>
<feature type="chain" id="PRO_5017419391" evidence="12">
    <location>
        <begin position="20"/>
        <end position="803"/>
    </location>
</feature>
<keyword evidence="7" id="KW-0406">Ion transport</keyword>
<evidence type="ECO:0000256" key="7">
    <source>
        <dbReference type="ARBA" id="ARBA00023065"/>
    </source>
</evidence>
<comment type="subcellular location">
    <subcellularLocation>
        <location evidence="1">Cell outer membrane</location>
        <topology evidence="1">Multi-pass membrane protein</topology>
    </subcellularLocation>
</comment>
<dbReference type="Gene3D" id="3.55.50.30">
    <property type="match status" value="1"/>
</dbReference>
<dbReference type="GO" id="GO:0006826">
    <property type="term" value="P:iron ion transport"/>
    <property type="evidence" value="ECO:0007669"/>
    <property type="project" value="UniProtKB-KW"/>
</dbReference>
<dbReference type="Pfam" id="PF07715">
    <property type="entry name" value="Plug"/>
    <property type="match status" value="1"/>
</dbReference>
<dbReference type="InterPro" id="IPR011662">
    <property type="entry name" value="Secretin/TonB_short_N"/>
</dbReference>
<keyword evidence="6" id="KW-0408">Iron</keyword>
<keyword evidence="3" id="KW-1134">Transmembrane beta strand</keyword>
<keyword evidence="2" id="KW-0813">Transport</keyword>
<dbReference type="SMART" id="SM00965">
    <property type="entry name" value="STN"/>
    <property type="match status" value="1"/>
</dbReference>
<comment type="caution">
    <text evidence="14">The sequence shown here is derived from an EMBL/GenBank/DDBJ whole genome shotgun (WGS) entry which is preliminary data.</text>
</comment>
<evidence type="ECO:0000256" key="9">
    <source>
        <dbReference type="ARBA" id="ARBA00023136"/>
    </source>
</evidence>
<reference evidence="14 15" key="1">
    <citation type="submission" date="2018-08" db="EMBL/GenBank/DDBJ databases">
        <title>Genomic Encyclopedia of Type Strains, Phase IV (KMG-IV): sequencing the most valuable type-strain genomes for metagenomic binning, comparative biology and taxonomic classification.</title>
        <authorList>
            <person name="Goeker M."/>
        </authorList>
    </citation>
    <scope>NUCLEOTIDE SEQUENCE [LARGE SCALE GENOMIC DNA]</scope>
    <source>
        <strain evidence="14 15">DSM 25527</strain>
    </source>
</reference>
<feature type="domain" description="Secretin/TonB short N-terminal" evidence="13">
    <location>
        <begin position="50"/>
        <end position="101"/>
    </location>
</feature>
<keyword evidence="10" id="KW-0998">Cell outer membrane</keyword>
<keyword evidence="8 11" id="KW-0798">TonB box</keyword>
<organism evidence="14 15">
    <name type="scientific">Hephaestia caeni</name>
    <dbReference type="NCBI Taxonomy" id="645617"/>
    <lineage>
        <taxon>Bacteria</taxon>
        <taxon>Pseudomonadati</taxon>
        <taxon>Pseudomonadota</taxon>
        <taxon>Alphaproteobacteria</taxon>
        <taxon>Sphingomonadales</taxon>
        <taxon>Sphingomonadaceae</taxon>
        <taxon>Hephaestia</taxon>
    </lineage>
</organism>
<dbReference type="GO" id="GO:0009279">
    <property type="term" value="C:cell outer membrane"/>
    <property type="evidence" value="ECO:0007669"/>
    <property type="project" value="UniProtKB-SubCell"/>
</dbReference>
<evidence type="ECO:0000256" key="1">
    <source>
        <dbReference type="ARBA" id="ARBA00004571"/>
    </source>
</evidence>
<dbReference type="PANTHER" id="PTHR32552">
    <property type="entry name" value="FERRICHROME IRON RECEPTOR-RELATED"/>
    <property type="match status" value="1"/>
</dbReference>
<evidence type="ECO:0000256" key="10">
    <source>
        <dbReference type="ARBA" id="ARBA00023237"/>
    </source>
</evidence>
<dbReference type="InterPro" id="IPR000531">
    <property type="entry name" value="Beta-barrel_TonB"/>
</dbReference>
<dbReference type="InterPro" id="IPR012910">
    <property type="entry name" value="Plug_dom"/>
</dbReference>
<dbReference type="PANTHER" id="PTHR32552:SF81">
    <property type="entry name" value="TONB-DEPENDENT OUTER MEMBRANE RECEPTOR"/>
    <property type="match status" value="1"/>
</dbReference>
<accession>A0A397PHQ2</accession>
<dbReference type="Gene3D" id="2.40.170.20">
    <property type="entry name" value="TonB-dependent receptor, beta-barrel domain"/>
    <property type="match status" value="1"/>
</dbReference>
<keyword evidence="15" id="KW-1185">Reference proteome</keyword>
<dbReference type="EMBL" id="QXDC01000002">
    <property type="protein sequence ID" value="RIA46795.1"/>
    <property type="molecule type" value="Genomic_DNA"/>
</dbReference>
<evidence type="ECO:0000256" key="3">
    <source>
        <dbReference type="ARBA" id="ARBA00022452"/>
    </source>
</evidence>
<dbReference type="InterPro" id="IPR039426">
    <property type="entry name" value="TonB-dep_rcpt-like"/>
</dbReference>
<evidence type="ECO:0000256" key="5">
    <source>
        <dbReference type="ARBA" id="ARBA00022692"/>
    </source>
</evidence>
<protein>
    <submittedName>
        <fullName evidence="14">Outer membrane receptor protein involved in Fe transport</fullName>
    </submittedName>
</protein>
<evidence type="ECO:0000313" key="14">
    <source>
        <dbReference type="EMBL" id="RIA46795.1"/>
    </source>
</evidence>
<evidence type="ECO:0000313" key="15">
    <source>
        <dbReference type="Proteomes" id="UP000266568"/>
    </source>
</evidence>
<evidence type="ECO:0000256" key="6">
    <source>
        <dbReference type="ARBA" id="ARBA00023004"/>
    </source>
</evidence>
<dbReference type="SUPFAM" id="SSF56935">
    <property type="entry name" value="Porins"/>
    <property type="match status" value="1"/>
</dbReference>
<name>A0A397PHQ2_9SPHN</name>
<keyword evidence="9 11" id="KW-0472">Membrane</keyword>
<dbReference type="AlphaFoldDB" id="A0A397PHQ2"/>
<keyword evidence="4" id="KW-0410">Iron transport</keyword>
<dbReference type="Proteomes" id="UP000266568">
    <property type="component" value="Unassembled WGS sequence"/>
</dbReference>
<evidence type="ECO:0000256" key="8">
    <source>
        <dbReference type="ARBA" id="ARBA00023077"/>
    </source>
</evidence>
<keyword evidence="5" id="KW-0812">Transmembrane</keyword>
<gene>
    <name evidence="14" type="ORF">DFR49_1355</name>
</gene>
<comment type="similarity">
    <text evidence="11">Belongs to the TonB-dependent receptor family.</text>
</comment>
<dbReference type="RefSeq" id="WP_245968271.1">
    <property type="nucleotide sequence ID" value="NZ_QXDC01000002.1"/>
</dbReference>
<evidence type="ECO:0000256" key="11">
    <source>
        <dbReference type="RuleBase" id="RU003357"/>
    </source>
</evidence>
<keyword evidence="12" id="KW-0732">Signal</keyword>
<sequence length="803" mass="84345">MPSLSRYLIPLTLAGITLAAPAEAGQRASISVSETRLDRAIIAIGKQTGTSIGLRDPSLAPLRVHPVKGDLSAAEALARLLADTGARARRIADDTFLIERAAAPRRAPVPLPRTAPLEPPPPEEIVVTASKRETLLSQFAGSASVIDGAAFSTGEAGLGTDGIANRVASLTSTHLGPGRNKLFIRGVADSSFTGPTQSTVGQYWGNARLTYSAPDPDLKLYDVASVEVLEGPQGTLYGAGSLGGIIRVEPMPPDLYAGGGGAWAAGQLTEHGDPGGDAGAVLNVPIAEGSAAFRGLIYGGIDGGYIDDRRRGENDVNRVRTLGARGAIRVSVAPDWTVDLTGTFQSIKGDDAQYADRADGGLSRASAVAQPFRNDYLLGEFTVRGMIGDVRIVSATGVSDQYVAETFDATTGDTPRAFSQTSKIRMITSETRASQRAEDGSGWLIGVSLLHNSAKLNREIGAVTMLAPAAGVRNRIDEATLFGEATIAPLPRLAISAGGRVTYSWLSGTAEDVPATYAFRFDAAARASRGEWRALPSVSLRYNPLDDLMVYARYEEGYRPGGLSIDSDFIQRFEGDRIGTAEIGLRWGGATDGNVEIGASLAATRWNDIQADLIDGVGFPTTANIGDGRIHSAGINATWRVVPALKLDASVYLNDSKVTAPAPVLIAALMRPLNGVALDSAAAARKIADSLPNIAGVSARLGFDYGAEIGGGMLLRLSGYGRYIGKSRLGIGPRLDQPQGDLLDTGLELRVGAANRAVSLGITNLFDTRGNRFALGSPFLVGQSDHITPLRPRTVRLGFEFGF</sequence>
<evidence type="ECO:0000256" key="2">
    <source>
        <dbReference type="ARBA" id="ARBA00022448"/>
    </source>
</evidence>
<dbReference type="InterPro" id="IPR036942">
    <property type="entry name" value="Beta-barrel_TonB_sf"/>
</dbReference>
<evidence type="ECO:0000256" key="4">
    <source>
        <dbReference type="ARBA" id="ARBA00022496"/>
    </source>
</evidence>